<organism evidence="4 5">
    <name type="scientific">Ferrimonas gelatinilytica</name>
    <dbReference type="NCBI Taxonomy" id="1255257"/>
    <lineage>
        <taxon>Bacteria</taxon>
        <taxon>Pseudomonadati</taxon>
        <taxon>Pseudomonadota</taxon>
        <taxon>Gammaproteobacteria</taxon>
        <taxon>Alteromonadales</taxon>
        <taxon>Ferrimonadaceae</taxon>
        <taxon>Ferrimonas</taxon>
    </lineage>
</organism>
<evidence type="ECO:0000256" key="1">
    <source>
        <dbReference type="SAM" id="MobiDB-lite"/>
    </source>
</evidence>
<keyword evidence="5" id="KW-1185">Reference proteome</keyword>
<dbReference type="EMBL" id="BAABLF010000006">
    <property type="protein sequence ID" value="GAA5189444.1"/>
    <property type="molecule type" value="Genomic_DNA"/>
</dbReference>
<dbReference type="PANTHER" id="PTHR30441">
    <property type="entry name" value="DUF748 DOMAIN-CONTAINING PROTEIN"/>
    <property type="match status" value="1"/>
</dbReference>
<feature type="domain" description="AsmA" evidence="3">
    <location>
        <begin position="313"/>
        <end position="500"/>
    </location>
</feature>
<keyword evidence="2" id="KW-0472">Membrane</keyword>
<reference evidence="5" key="1">
    <citation type="journal article" date="2019" name="Int. J. Syst. Evol. Microbiol.">
        <title>The Global Catalogue of Microorganisms (GCM) 10K type strain sequencing project: providing services to taxonomists for standard genome sequencing and annotation.</title>
        <authorList>
            <consortium name="The Broad Institute Genomics Platform"/>
            <consortium name="The Broad Institute Genome Sequencing Center for Infectious Disease"/>
            <person name="Wu L."/>
            <person name="Ma J."/>
        </authorList>
    </citation>
    <scope>NUCLEOTIDE SEQUENCE [LARGE SCALE GENOMIC DNA]</scope>
    <source>
        <strain evidence="5">JCM 18720</strain>
    </source>
</reference>
<dbReference type="Pfam" id="PF05170">
    <property type="entry name" value="AsmA"/>
    <property type="match status" value="2"/>
</dbReference>
<protein>
    <submittedName>
        <fullName evidence="4">AsmA family protein</fullName>
    </submittedName>
</protein>
<gene>
    <name evidence="4" type="ORF">GCM10025772_11870</name>
</gene>
<feature type="domain" description="AsmA" evidence="3">
    <location>
        <begin position="8"/>
        <end position="295"/>
    </location>
</feature>
<evidence type="ECO:0000313" key="4">
    <source>
        <dbReference type="EMBL" id="GAA5189444.1"/>
    </source>
</evidence>
<accession>A0ABP9RZJ1</accession>
<sequence length="599" mass="63503">MSVFKGIGLFLAAVIIAAVGYFALVFDLNGFKQPIEQKVSALFGRELKIGGEIGWSLYPSIGLQLSQVELANLPQETLPPLLQVDKVAVGVALMPLLSRRLEVEQVMIDKAQLHIVTLADGRTSFTGLGQQGQGEAPTASTEPAKGKPEWRLGELALTDLTIINDNRQQGAKSTLHLDSFTLTDFEPGRASPLNLKLAVDDGQQRVETRADAMLTLAPTLDRVQLDGWQQAITIQGPALPVSPMEVDLSLDADLDTAAANFALRQFQLSWQEFDFAGTGSLSLSGPVPLVKLKGQGNRLDLSPFMSENGTGGAAQGKGETKGEPDLSAMSQVDVELDVGLASLNVPPVDVTDARLALTLKRGVLKVTNMTGRAFDGSFSATAALDSGNNSYQFKNQIQGLALLSLLQAVADTGLLSGTGALTLSGHGKGLNPDTLLRNLTVDGALEVADGALNGINVAQMIRSGQARLSGAPVEEKQTLKTDFAALSMALSMKEGVFATREIALASPLLRIHGDGSVDVARQAMNYDMVVSLVGSLEGQGGGGIDELKDVPIPLKIGGSLTKPEYSLDLESLAEEKLKQEGKKLEDKLKDKLFKKLGEM</sequence>
<name>A0ABP9RZJ1_9GAMM</name>
<keyword evidence="2" id="KW-1133">Transmembrane helix</keyword>
<proteinExistence type="predicted"/>
<evidence type="ECO:0000259" key="3">
    <source>
        <dbReference type="Pfam" id="PF05170"/>
    </source>
</evidence>
<evidence type="ECO:0000313" key="5">
    <source>
        <dbReference type="Proteomes" id="UP001501600"/>
    </source>
</evidence>
<dbReference type="RefSeq" id="WP_345316126.1">
    <property type="nucleotide sequence ID" value="NZ_BAABLF010000006.1"/>
</dbReference>
<dbReference type="InterPro" id="IPR007844">
    <property type="entry name" value="AsmA"/>
</dbReference>
<evidence type="ECO:0000256" key="2">
    <source>
        <dbReference type="SAM" id="Phobius"/>
    </source>
</evidence>
<dbReference type="PANTHER" id="PTHR30441:SF4">
    <property type="entry name" value="PROTEIN ASMA"/>
    <property type="match status" value="1"/>
</dbReference>
<comment type="caution">
    <text evidence="4">The sequence shown here is derived from an EMBL/GenBank/DDBJ whole genome shotgun (WGS) entry which is preliminary data.</text>
</comment>
<feature type="region of interest" description="Disordered" evidence="1">
    <location>
        <begin position="303"/>
        <end position="325"/>
    </location>
</feature>
<keyword evidence="2" id="KW-0812">Transmembrane</keyword>
<feature type="transmembrane region" description="Helical" evidence="2">
    <location>
        <begin position="7"/>
        <end position="26"/>
    </location>
</feature>
<feature type="region of interest" description="Disordered" evidence="1">
    <location>
        <begin position="126"/>
        <end position="146"/>
    </location>
</feature>
<dbReference type="Proteomes" id="UP001501600">
    <property type="component" value="Unassembled WGS sequence"/>
</dbReference>
<dbReference type="InterPro" id="IPR052894">
    <property type="entry name" value="AsmA-related"/>
</dbReference>